<gene>
    <name evidence="2" type="primary">X975_17547</name>
    <name evidence="2" type="ORF">TNCT_629141</name>
</gene>
<protein>
    <submittedName>
        <fullName evidence="2">Uncharacterized protein</fullName>
    </submittedName>
</protein>
<evidence type="ECO:0000313" key="2">
    <source>
        <dbReference type="EMBL" id="GFQ71044.1"/>
    </source>
</evidence>
<feature type="transmembrane region" description="Helical" evidence="1">
    <location>
        <begin position="12"/>
        <end position="31"/>
    </location>
</feature>
<dbReference type="Proteomes" id="UP000887116">
    <property type="component" value="Unassembled WGS sequence"/>
</dbReference>
<evidence type="ECO:0000313" key="3">
    <source>
        <dbReference type="Proteomes" id="UP000887116"/>
    </source>
</evidence>
<keyword evidence="1" id="KW-0812">Transmembrane</keyword>
<sequence length="193" mass="21496">MASMSTSRCETPHIFTFLTVIKIFILALPYFKLSDCAVCQNFNYVQNDTALYKEDARLTYGQINIGNYSCPGATEPKLHTECCNIPGMRGCCPKARYFYEIDQTLASIIAITVTSSFLLFTITITICCFWSKCPLFNSCRTEYSADIATYVSKENSIDMDGMPSEFSGKANNKFSPVVVSNGNLPTDADNYDV</sequence>
<comment type="caution">
    <text evidence="2">The sequence shown here is derived from an EMBL/GenBank/DDBJ whole genome shotgun (WGS) entry which is preliminary data.</text>
</comment>
<keyword evidence="3" id="KW-1185">Reference proteome</keyword>
<name>A0A8X6KEA8_TRICU</name>
<dbReference type="AlphaFoldDB" id="A0A8X6KEA8"/>
<feature type="transmembrane region" description="Helical" evidence="1">
    <location>
        <begin position="105"/>
        <end position="130"/>
    </location>
</feature>
<reference evidence="2" key="1">
    <citation type="submission" date="2020-07" db="EMBL/GenBank/DDBJ databases">
        <title>Multicomponent nature underlies the extraordinary mechanical properties of spider dragline silk.</title>
        <authorList>
            <person name="Kono N."/>
            <person name="Nakamura H."/>
            <person name="Mori M."/>
            <person name="Yoshida Y."/>
            <person name="Ohtoshi R."/>
            <person name="Malay A.D."/>
            <person name="Moran D.A.P."/>
            <person name="Tomita M."/>
            <person name="Numata K."/>
            <person name="Arakawa K."/>
        </authorList>
    </citation>
    <scope>NUCLEOTIDE SEQUENCE</scope>
</reference>
<dbReference type="EMBL" id="BMAO01030895">
    <property type="protein sequence ID" value="GFQ71044.1"/>
    <property type="molecule type" value="Genomic_DNA"/>
</dbReference>
<proteinExistence type="predicted"/>
<keyword evidence="1" id="KW-1133">Transmembrane helix</keyword>
<dbReference type="OrthoDB" id="6336411at2759"/>
<keyword evidence="1" id="KW-0472">Membrane</keyword>
<organism evidence="2 3">
    <name type="scientific">Trichonephila clavata</name>
    <name type="common">Joro spider</name>
    <name type="synonym">Nephila clavata</name>
    <dbReference type="NCBI Taxonomy" id="2740835"/>
    <lineage>
        <taxon>Eukaryota</taxon>
        <taxon>Metazoa</taxon>
        <taxon>Ecdysozoa</taxon>
        <taxon>Arthropoda</taxon>
        <taxon>Chelicerata</taxon>
        <taxon>Arachnida</taxon>
        <taxon>Araneae</taxon>
        <taxon>Araneomorphae</taxon>
        <taxon>Entelegynae</taxon>
        <taxon>Araneoidea</taxon>
        <taxon>Nephilidae</taxon>
        <taxon>Trichonephila</taxon>
    </lineage>
</organism>
<evidence type="ECO:0000256" key="1">
    <source>
        <dbReference type="SAM" id="Phobius"/>
    </source>
</evidence>
<accession>A0A8X6KEA8</accession>